<comment type="caution">
    <text evidence="3">The sequence shown here is derived from an EMBL/GenBank/DDBJ whole genome shotgun (WGS) entry which is preliminary data.</text>
</comment>
<keyword evidence="2" id="KW-0472">Membrane</keyword>
<evidence type="ECO:0008006" key="5">
    <source>
        <dbReference type="Google" id="ProtNLM"/>
    </source>
</evidence>
<feature type="non-terminal residue" evidence="3">
    <location>
        <position position="1"/>
    </location>
</feature>
<feature type="transmembrane region" description="Helical" evidence="2">
    <location>
        <begin position="277"/>
        <end position="301"/>
    </location>
</feature>
<gene>
    <name evidence="3" type="ORF">GSLYS_00019782001</name>
</gene>
<dbReference type="SUPFAM" id="SSF81321">
    <property type="entry name" value="Family A G protein-coupled receptor-like"/>
    <property type="match status" value="1"/>
</dbReference>
<dbReference type="PANTHER" id="PTHR46641">
    <property type="entry name" value="FMRFAMIDE RECEPTOR-RELATED"/>
    <property type="match status" value="1"/>
</dbReference>
<dbReference type="InterPro" id="IPR052954">
    <property type="entry name" value="GPCR-Ligand_Int"/>
</dbReference>
<evidence type="ECO:0000256" key="2">
    <source>
        <dbReference type="SAM" id="Phobius"/>
    </source>
</evidence>
<evidence type="ECO:0000313" key="3">
    <source>
        <dbReference type="EMBL" id="CAL1546405.1"/>
    </source>
</evidence>
<feature type="compositionally biased region" description="Basic and acidic residues" evidence="1">
    <location>
        <begin position="247"/>
        <end position="257"/>
    </location>
</feature>
<dbReference type="EMBL" id="CAXITT010000807">
    <property type="protein sequence ID" value="CAL1546405.1"/>
    <property type="molecule type" value="Genomic_DNA"/>
</dbReference>
<dbReference type="Gene3D" id="1.20.1070.10">
    <property type="entry name" value="Rhodopsin 7-helix transmembrane proteins"/>
    <property type="match status" value="1"/>
</dbReference>
<feature type="transmembrane region" description="Helical" evidence="2">
    <location>
        <begin position="20"/>
        <end position="42"/>
    </location>
</feature>
<keyword evidence="2" id="KW-1133">Transmembrane helix</keyword>
<keyword evidence="2" id="KW-0812">Transmembrane</keyword>
<keyword evidence="4" id="KW-1185">Reference proteome</keyword>
<accession>A0AAV2IKN6</accession>
<dbReference type="PANTHER" id="PTHR46641:SF2">
    <property type="entry name" value="FMRFAMIDE RECEPTOR"/>
    <property type="match status" value="1"/>
</dbReference>
<feature type="transmembrane region" description="Helical" evidence="2">
    <location>
        <begin position="62"/>
        <end position="81"/>
    </location>
</feature>
<feature type="region of interest" description="Disordered" evidence="1">
    <location>
        <begin position="238"/>
        <end position="257"/>
    </location>
</feature>
<reference evidence="3 4" key="1">
    <citation type="submission" date="2024-04" db="EMBL/GenBank/DDBJ databases">
        <authorList>
            <consortium name="Genoscope - CEA"/>
            <person name="William W."/>
        </authorList>
    </citation>
    <scope>NUCLEOTIDE SEQUENCE [LARGE SCALE GENOMIC DNA]</scope>
</reference>
<sequence>NNAVNRSSPTPKTDTLITDYQFALIMATYSALGIFVSSFGLVTNAINIKTFISMGVDGGLNLSFLFLSCSEFVCFLAALGYEMAMAFWVTEIVTNYKIWFDIHPYAINNFFGNVRNCLFEIPVLITTYLSVAKCMCVVRPLHFKNMFSVSKTVWVMIGISVFAIGSDVPVLANMGVTRQFDKKINRTRPMLWLSPHRDIIKNIVWLTRDSIPAIISQAIIIVCVVVMSTTLRRSAKFRESSTPSLSHRGDQQPDSKKTSIKLLSRRCTKDRQVLKQVVVISIIYILGNTPKIVVFTALQLVPDLTLGRRYQNVYIVIMNARELSEMIMSAVNLLIYYKYNSKFRRQCKFC</sequence>
<organism evidence="3 4">
    <name type="scientific">Lymnaea stagnalis</name>
    <name type="common">Great pond snail</name>
    <name type="synonym">Helix stagnalis</name>
    <dbReference type="NCBI Taxonomy" id="6523"/>
    <lineage>
        <taxon>Eukaryota</taxon>
        <taxon>Metazoa</taxon>
        <taxon>Spiralia</taxon>
        <taxon>Lophotrochozoa</taxon>
        <taxon>Mollusca</taxon>
        <taxon>Gastropoda</taxon>
        <taxon>Heterobranchia</taxon>
        <taxon>Euthyneura</taxon>
        <taxon>Panpulmonata</taxon>
        <taxon>Hygrophila</taxon>
        <taxon>Lymnaeoidea</taxon>
        <taxon>Lymnaeidae</taxon>
        <taxon>Lymnaea</taxon>
    </lineage>
</organism>
<evidence type="ECO:0000256" key="1">
    <source>
        <dbReference type="SAM" id="MobiDB-lite"/>
    </source>
</evidence>
<proteinExistence type="predicted"/>
<evidence type="ECO:0000313" key="4">
    <source>
        <dbReference type="Proteomes" id="UP001497497"/>
    </source>
</evidence>
<feature type="transmembrane region" description="Helical" evidence="2">
    <location>
        <begin position="313"/>
        <end position="336"/>
    </location>
</feature>
<protein>
    <recommendedName>
        <fullName evidence="5">G-protein coupled receptors family 1 profile domain-containing protein</fullName>
    </recommendedName>
</protein>
<feature type="transmembrane region" description="Helical" evidence="2">
    <location>
        <begin position="153"/>
        <end position="172"/>
    </location>
</feature>
<name>A0AAV2IKN6_LYMST</name>
<dbReference type="Proteomes" id="UP001497497">
    <property type="component" value="Unassembled WGS sequence"/>
</dbReference>
<feature type="transmembrane region" description="Helical" evidence="2">
    <location>
        <begin position="211"/>
        <end position="231"/>
    </location>
</feature>
<feature type="transmembrane region" description="Helical" evidence="2">
    <location>
        <begin position="121"/>
        <end position="141"/>
    </location>
</feature>
<dbReference type="AlphaFoldDB" id="A0AAV2IKN6"/>